<feature type="compositionally biased region" description="Basic and acidic residues" evidence="2">
    <location>
        <begin position="58"/>
        <end position="70"/>
    </location>
</feature>
<feature type="compositionally biased region" description="Acidic residues" evidence="2">
    <location>
        <begin position="80"/>
        <end position="97"/>
    </location>
</feature>
<feature type="compositionally biased region" description="Acidic residues" evidence="2">
    <location>
        <begin position="200"/>
        <end position="220"/>
    </location>
</feature>
<dbReference type="CDD" id="cd22054">
    <property type="entry name" value="NAC_NACA"/>
    <property type="match status" value="1"/>
</dbReference>
<dbReference type="SMART" id="SM01407">
    <property type="entry name" value="NAC"/>
    <property type="match status" value="1"/>
</dbReference>
<proteinExistence type="predicted"/>
<feature type="region of interest" description="Disordered" evidence="2">
    <location>
        <begin position="1"/>
        <end position="29"/>
    </location>
</feature>
<comment type="function">
    <text evidence="1">May promote appropriate targeting of ribosome-nascent polypeptide complexes.</text>
</comment>
<dbReference type="InterPro" id="IPR016641">
    <property type="entry name" value="EGD2/NACA0like"/>
</dbReference>
<dbReference type="PANTHER" id="PTHR21713">
    <property type="entry name" value="NASCENT POLYPEPTIDE ASSOCIATED COMPLEX ALPHA SUBUNIT-RELATED"/>
    <property type="match status" value="1"/>
</dbReference>
<dbReference type="CDD" id="cd14358">
    <property type="entry name" value="UBA_NAC_euk"/>
    <property type="match status" value="1"/>
</dbReference>
<organism evidence="4">
    <name type="scientific">Anthurium amnicola</name>
    <dbReference type="NCBI Taxonomy" id="1678845"/>
    <lineage>
        <taxon>Eukaryota</taxon>
        <taxon>Viridiplantae</taxon>
        <taxon>Streptophyta</taxon>
        <taxon>Embryophyta</taxon>
        <taxon>Tracheophyta</taxon>
        <taxon>Spermatophyta</taxon>
        <taxon>Magnoliopsida</taxon>
        <taxon>Liliopsida</taxon>
        <taxon>Araceae</taxon>
        <taxon>Pothoideae</taxon>
        <taxon>Potheae</taxon>
        <taxon>Anthurium</taxon>
    </lineage>
</organism>
<sequence length="260" mass="28178">MASPATTGPKGPPTKSAPETLKAETTSADVVTKVETPKAEISDADVVSKVETMTLEAGKSDLVDTTKKAETINSKGATVESEEDSDDEEMPALEEEGILSPDQVEASKGPSRNEKKARKAITKLGVKSVPGIARVTIRRPNGMLFVVQNPDVYKSATSDCYIVFGEAKVEDLNSRAPTAEQFRAPETSATVQETPKLEVMDEEEDEEEDEEDDEKGIDEKDIETEIGLVMMQAKCSRKKAIRALRKNNSDVVTAVMELTV</sequence>
<gene>
    <name evidence="4" type="primary">naca_0</name>
    <name evidence="4" type="ORF">g.11399</name>
</gene>
<protein>
    <submittedName>
        <fullName evidence="4">Nascent polypeptide-associated complex subunit alpha</fullName>
    </submittedName>
</protein>
<dbReference type="GO" id="GO:0005854">
    <property type="term" value="C:nascent polypeptide-associated complex"/>
    <property type="evidence" value="ECO:0007669"/>
    <property type="project" value="InterPro"/>
</dbReference>
<evidence type="ECO:0000313" key="4">
    <source>
        <dbReference type="EMBL" id="JAT59734.1"/>
    </source>
</evidence>
<accession>A0A1D1YYM0</accession>
<dbReference type="EMBL" id="GDJX01008202">
    <property type="protein sequence ID" value="JAT59734.1"/>
    <property type="molecule type" value="Transcribed_RNA"/>
</dbReference>
<dbReference type="FunFam" id="2.20.70.30:FF:000002">
    <property type="entry name" value="Nascent polypeptide-associated complex (NAC), alpha subunit"/>
    <property type="match status" value="1"/>
</dbReference>
<reference evidence="4" key="1">
    <citation type="submission" date="2015-07" db="EMBL/GenBank/DDBJ databases">
        <title>Transcriptome Assembly of Anthurium amnicola.</title>
        <authorList>
            <person name="Suzuki J."/>
        </authorList>
    </citation>
    <scope>NUCLEOTIDE SEQUENCE</scope>
</reference>
<name>A0A1D1YYM0_9ARAE</name>
<evidence type="ECO:0000256" key="2">
    <source>
        <dbReference type="SAM" id="MobiDB-lite"/>
    </source>
</evidence>
<evidence type="ECO:0000259" key="3">
    <source>
        <dbReference type="PROSITE" id="PS51151"/>
    </source>
</evidence>
<dbReference type="AlphaFoldDB" id="A0A1D1YYM0"/>
<feature type="compositionally biased region" description="Low complexity" evidence="2">
    <location>
        <begin position="1"/>
        <end position="18"/>
    </location>
</feature>
<dbReference type="InterPro" id="IPR038187">
    <property type="entry name" value="NAC_A/B_dom_sf"/>
</dbReference>
<evidence type="ECO:0000256" key="1">
    <source>
        <dbReference type="ARBA" id="ARBA00004000"/>
    </source>
</evidence>
<dbReference type="PROSITE" id="PS51151">
    <property type="entry name" value="NAC_AB"/>
    <property type="match status" value="1"/>
</dbReference>
<dbReference type="Gene3D" id="1.10.8.10">
    <property type="entry name" value="DNA helicase RuvA subunit, C-terminal domain"/>
    <property type="match status" value="1"/>
</dbReference>
<feature type="region of interest" description="Disordered" evidence="2">
    <location>
        <begin position="54"/>
        <end position="119"/>
    </location>
</feature>
<feature type="domain" description="NAC-A/B" evidence="3">
    <location>
        <begin position="111"/>
        <end position="176"/>
    </location>
</feature>
<dbReference type="Gene3D" id="2.20.70.30">
    <property type="entry name" value="Nascent polypeptide-associated complex domain"/>
    <property type="match status" value="1"/>
</dbReference>
<dbReference type="InterPro" id="IPR002715">
    <property type="entry name" value="Nas_poly-pep-assoc_cplx_dom"/>
</dbReference>
<feature type="region of interest" description="Disordered" evidence="2">
    <location>
        <begin position="179"/>
        <end position="220"/>
    </location>
</feature>
<dbReference type="Pfam" id="PF01849">
    <property type="entry name" value="NAC"/>
    <property type="match status" value="1"/>
</dbReference>